<evidence type="ECO:0000256" key="9">
    <source>
        <dbReference type="SAM" id="MobiDB-lite"/>
    </source>
</evidence>
<feature type="region of interest" description="Disordered" evidence="9">
    <location>
        <begin position="290"/>
        <end position="313"/>
    </location>
</feature>
<dbReference type="EMBL" id="JAFHDT010000357">
    <property type="protein sequence ID" value="KAI7789764.1"/>
    <property type="molecule type" value="Genomic_DNA"/>
</dbReference>
<dbReference type="Proteomes" id="UP001059041">
    <property type="component" value="Unassembled WGS sequence"/>
</dbReference>
<proteinExistence type="predicted"/>
<feature type="compositionally biased region" description="Polar residues" evidence="9">
    <location>
        <begin position="291"/>
        <end position="313"/>
    </location>
</feature>
<dbReference type="CDD" id="cd00110">
    <property type="entry name" value="LamG"/>
    <property type="match status" value="1"/>
</dbReference>
<evidence type="ECO:0000259" key="10">
    <source>
        <dbReference type="PROSITE" id="PS50025"/>
    </source>
</evidence>
<dbReference type="Gene3D" id="2.60.120.200">
    <property type="match status" value="1"/>
</dbReference>
<dbReference type="FunFam" id="2.60.120.200:FF:000085">
    <property type="entry name" value="collagen alpha-1(XXVII) chain isoform X1"/>
    <property type="match status" value="1"/>
</dbReference>
<gene>
    <name evidence="11" type="ORF">IRJ41_011522</name>
</gene>
<evidence type="ECO:0000313" key="12">
    <source>
        <dbReference type="Proteomes" id="UP001059041"/>
    </source>
</evidence>
<keyword evidence="6 11" id="KW-0176">Collagen</keyword>
<evidence type="ECO:0000256" key="4">
    <source>
        <dbReference type="ARBA" id="ARBA00022729"/>
    </source>
</evidence>
<dbReference type="AlphaFoldDB" id="A0A9W7T3C1"/>
<accession>A0A9W7T3C1</accession>
<sequence length="488" mass="54083">NLLLGQMHTNAFRSPTDKEWTRFSHRHNEILRPPPVDMCCSAVCRRMLKCSRENSNESRRGFIELLLLYVKLVERSALIPNCCVDVIRHLGLSGHRDTQTSGTDYLTSLASSPTVLPPGVGVTLGRESLIDFPSPGLFPAGVDEEFSLVVTLRSWRASNAFLFSVRDNKDRLEFGLQLLGGRVVVHMGEKASVYFKHELQDGQWHSFSVGVRRRSVSFFARCGAVRRSEETLTRTQTLGSEGRVSVGKMDPRAVQFEGALCQLDIYPCAQAAAQYCDYVKKQCRLSDTFRSETSPASPHASSGSRLSTFTPSPRLNRFSQTLRSLTTRHPGPSPSPLSGFPSFTAEIPITEKTPEHQQALMKPRGTEVTPYPVTVVRKRRLRNNVKENAVKVNGTVLYREESSYNVLDTSEEGMHETGYSDGYGYDYGFDEDEYFFEYDGFIGPKGDPGPPCVPGVCVPPIADCAVFPCECVPGECLCVCPCLPVPAG</sequence>
<dbReference type="InterPro" id="IPR013320">
    <property type="entry name" value="ConA-like_dom_sf"/>
</dbReference>
<dbReference type="GO" id="GO:0005581">
    <property type="term" value="C:collagen trimer"/>
    <property type="evidence" value="ECO:0007669"/>
    <property type="project" value="UniProtKB-KW"/>
</dbReference>
<dbReference type="InterPro" id="IPR048287">
    <property type="entry name" value="TSPN-like_N"/>
</dbReference>
<dbReference type="Pfam" id="PF02210">
    <property type="entry name" value="Laminin_G_2"/>
    <property type="match status" value="1"/>
</dbReference>
<comment type="caution">
    <text evidence="8">Lacks conserved residue(s) required for the propagation of feature annotation.</text>
</comment>
<evidence type="ECO:0000256" key="6">
    <source>
        <dbReference type="ARBA" id="ARBA00023119"/>
    </source>
</evidence>
<keyword evidence="12" id="KW-1185">Reference proteome</keyword>
<comment type="caution">
    <text evidence="11">The sequence shown here is derived from an EMBL/GenBank/DDBJ whole genome shotgun (WGS) entry which is preliminary data.</text>
</comment>
<evidence type="ECO:0000256" key="5">
    <source>
        <dbReference type="ARBA" id="ARBA00022737"/>
    </source>
</evidence>
<dbReference type="SMART" id="SM00210">
    <property type="entry name" value="TSPN"/>
    <property type="match status" value="1"/>
</dbReference>
<organism evidence="11 12">
    <name type="scientific">Triplophysa rosa</name>
    <name type="common">Cave loach</name>
    <dbReference type="NCBI Taxonomy" id="992332"/>
    <lineage>
        <taxon>Eukaryota</taxon>
        <taxon>Metazoa</taxon>
        <taxon>Chordata</taxon>
        <taxon>Craniata</taxon>
        <taxon>Vertebrata</taxon>
        <taxon>Euteleostomi</taxon>
        <taxon>Actinopterygii</taxon>
        <taxon>Neopterygii</taxon>
        <taxon>Teleostei</taxon>
        <taxon>Ostariophysi</taxon>
        <taxon>Cypriniformes</taxon>
        <taxon>Nemacheilidae</taxon>
        <taxon>Triplophysa</taxon>
    </lineage>
</organism>
<feature type="non-terminal residue" evidence="11">
    <location>
        <position position="488"/>
    </location>
</feature>
<name>A0A9W7T3C1_TRIRA</name>
<dbReference type="SUPFAM" id="SSF49899">
    <property type="entry name" value="Concanavalin A-like lectins/glucanases"/>
    <property type="match status" value="1"/>
</dbReference>
<evidence type="ECO:0000313" key="11">
    <source>
        <dbReference type="EMBL" id="KAI7789764.1"/>
    </source>
</evidence>
<evidence type="ECO:0000256" key="1">
    <source>
        <dbReference type="ARBA" id="ARBA00004498"/>
    </source>
</evidence>
<keyword evidence="2" id="KW-0964">Secreted</keyword>
<keyword evidence="3" id="KW-0272">Extracellular matrix</keyword>
<dbReference type="PROSITE" id="PS50025">
    <property type="entry name" value="LAM_G_DOMAIN"/>
    <property type="match status" value="1"/>
</dbReference>
<keyword evidence="7" id="KW-0325">Glycoprotein</keyword>
<feature type="domain" description="Laminin G" evidence="10">
    <location>
        <begin position="119"/>
        <end position="283"/>
    </location>
</feature>
<evidence type="ECO:0000256" key="2">
    <source>
        <dbReference type="ARBA" id="ARBA00022525"/>
    </source>
</evidence>
<comment type="subcellular location">
    <subcellularLocation>
        <location evidence="1">Secreted</location>
        <location evidence="1">Extracellular space</location>
        <location evidence="1">Extracellular matrix</location>
    </subcellularLocation>
</comment>
<evidence type="ECO:0000256" key="8">
    <source>
        <dbReference type="PROSITE-ProRule" id="PRU00122"/>
    </source>
</evidence>
<protein>
    <submittedName>
        <fullName evidence="11">Collagen alpha-1XXIV chain-like</fullName>
    </submittedName>
</protein>
<feature type="non-terminal residue" evidence="11">
    <location>
        <position position="1"/>
    </location>
</feature>
<keyword evidence="5" id="KW-0677">Repeat</keyword>
<evidence type="ECO:0000256" key="3">
    <source>
        <dbReference type="ARBA" id="ARBA00022530"/>
    </source>
</evidence>
<reference evidence="11" key="1">
    <citation type="submission" date="2021-02" db="EMBL/GenBank/DDBJ databases">
        <title>Comparative genomics reveals that relaxation of natural selection precedes convergent phenotypic evolution of cavefish.</title>
        <authorList>
            <person name="Peng Z."/>
        </authorList>
    </citation>
    <scope>NUCLEOTIDE SEQUENCE</scope>
    <source>
        <tissue evidence="11">Muscle</tissue>
    </source>
</reference>
<dbReference type="InterPro" id="IPR001791">
    <property type="entry name" value="Laminin_G"/>
</dbReference>
<evidence type="ECO:0000256" key="7">
    <source>
        <dbReference type="ARBA" id="ARBA00023180"/>
    </source>
</evidence>
<keyword evidence="4" id="KW-0732">Signal</keyword>